<organism evidence="1">
    <name type="scientific">uncultured Chloroflexia bacterium</name>
    <dbReference type="NCBI Taxonomy" id="1672391"/>
    <lineage>
        <taxon>Bacteria</taxon>
        <taxon>Bacillati</taxon>
        <taxon>Chloroflexota</taxon>
        <taxon>Chloroflexia</taxon>
        <taxon>environmental samples</taxon>
    </lineage>
</organism>
<dbReference type="EMBL" id="CADCTR010001147">
    <property type="protein sequence ID" value="CAA9283570.1"/>
    <property type="molecule type" value="Genomic_DNA"/>
</dbReference>
<evidence type="ECO:0000313" key="1">
    <source>
        <dbReference type="EMBL" id="CAA9283570.1"/>
    </source>
</evidence>
<name>A0A6J4JNS6_9CHLR</name>
<reference evidence="1" key="1">
    <citation type="submission" date="2020-02" db="EMBL/GenBank/DDBJ databases">
        <authorList>
            <person name="Meier V. D."/>
        </authorList>
    </citation>
    <scope>NUCLEOTIDE SEQUENCE</scope>
    <source>
        <strain evidence="1">AVDCRST_MAG93</strain>
    </source>
</reference>
<sequence length="89" mass="9494">MPDVLSSEVVDFISRGGHQVRRVSRGPGGAEVVENPPDRYRRVRIEQVREGALVTQRLTPLGGGSGVPPAGADRTVVEAYCGQPKTAAR</sequence>
<accession>A0A6J4JNS6</accession>
<protein>
    <submittedName>
        <fullName evidence="1">Uncharacterized protein</fullName>
    </submittedName>
</protein>
<dbReference type="AlphaFoldDB" id="A0A6J4JNS6"/>
<gene>
    <name evidence="1" type="ORF">AVDCRST_MAG93-3362</name>
</gene>
<proteinExistence type="predicted"/>